<evidence type="ECO:0000259" key="12">
    <source>
        <dbReference type="SMART" id="SM01360"/>
    </source>
</evidence>
<dbReference type="SMART" id="SM01419">
    <property type="entry name" value="Thiol-ester_cl"/>
    <property type="match status" value="1"/>
</dbReference>
<sequence>MATMWKVVLLLCLQLHGCLVASEGEMTYVVTIPSQIFGGSTGVVSVHLLNPNETISFIVTLKMETENLTLLEEKVKEKDLYKCIKFQVPQVNDEFVGSIEVRLKGKTFEIVNEKKVLISSLTPMSFIQTDKPIYKPGQTVKFRIFAIDENFFPINEKYTTVELIDPRSNRIGQWLNISSNGGIVDLSYPTTPEAPLGKYSLKLWKEDGKKIDQTFEVKEYVLPKYEIKINMPEIVTIEDTEVSIQVCGKYTYGKPVMGTITLSVCRSAYWFFGYDTNKDICKKFTTKTEKSGCGTQVVELQEFKLNSSGYQNSFKVDAELTEEGTDVKLEEGGLLKFTNVLINVDFEETDSVYKGGIPFKGKIKVTKPDSSPLTKENVYLYMAWDAQNETLTLETDSNGYAVFSLDTSSWGNSTINLRAYYKYEPEPYVDGFIFPAYGNSYLTVNPFYSKSKSFLKIQETNEVLTCETEAKVVIRYIIEMDELEEGSEFLDFYYHMAAKGIIVKSERIQVHLNKGADSEGFFDLKFAVTSDIAPYAQFLIYTILPSGEMIADSHNFKVKMCFRNKVELKFSSSSELPGDDTKLHLQAKPGSLCSVSAVDKSVLLLDSSKQLTANSVYSRLPVQLMSGYNYQAYDYEPYPCENHVLRTLQKRSMYYPMYSSANDVFNVFQGIGLKLLTNSDVKKPIICSPIVYYSRTLAKEDISSDVAIQEMAVPFSIGAGMSGPGPQPVKETIRKFFPETWIWDLVSVGETGTLDIPKTVPDTITEWQADAFCTSPQGFGLAPSVGLTAFQPFFVELTLPYSVVRGEEFKLKASVFNYMSQCIMVKVTPAESSEYQLKECERCEYKSCLCPDETKIFHWTLIPKALGEVNVTVRAEALSTEDLCGNEAAVLPETGRADVVIKKLLVESEGVLQSTAENALLCPHGEPEITSISLHLPDVFIDGSAKALVSVLGDVMGRAMQNIDQLLAMPYGCGEQNMLLFAPNIYIMRYLEATSQMTQQIKAKAINFMESGYQRELNYKHTDGSYSAFGNSDESGNTWLTAFVMKSFGSASRFIYVNPVDISDAKKWLGLHQLNNGCFMNVGKLFHSGMKGGVNDEISLTAYIATALLELDTPFTDSILKNSLACLRSSLDNVTDIYTKVLLSYMFTLAKDEEARSSMLSYLDQAAIKTDGFLHWQRAGTNNNELSVQVEMTSYVLLALLSGPPLPGFDINYASKIVQWLVHQQNSQGGFSSTQDTVVALQALAPYAAQVFKPEGSSTVTISSAKGFQTQFHVDQINRLLYQEKVLQEVPGEYTIETNGNMCAFVQLSLQYNIPPPPDFTTFSISAEAQGNCNISEKNSLNVKIVVSYNGNRQRTNMVIINIKLLSGYSVNKFSLAMIKYMSSVRRIDQDNGYIDIYIEELVPKEPMTFTLTIEEEIPVKNIKPATVKIYDYYQPNDHAESEYKSPCSTDDGEENES</sequence>
<feature type="non-terminal residue" evidence="14">
    <location>
        <position position="1458"/>
    </location>
</feature>
<dbReference type="InterPro" id="IPR014756">
    <property type="entry name" value="Ig_E-set"/>
</dbReference>
<name>A0A8X7XMX1_POLSE</name>
<dbReference type="Pfam" id="PF00207">
    <property type="entry name" value="A2M"/>
    <property type="match status" value="1"/>
</dbReference>
<dbReference type="InterPro" id="IPR047565">
    <property type="entry name" value="Alpha-macroglob_thiol-ester_cl"/>
</dbReference>
<evidence type="ECO:0000256" key="6">
    <source>
        <dbReference type="ARBA" id="ARBA00022900"/>
    </source>
</evidence>
<dbReference type="SMART" id="SM01360">
    <property type="entry name" value="A2M"/>
    <property type="match status" value="1"/>
</dbReference>
<dbReference type="InterPro" id="IPR008930">
    <property type="entry name" value="Terpenoid_cyclase/PrenylTrfase"/>
</dbReference>
<dbReference type="InterPro" id="IPR011625">
    <property type="entry name" value="A2M_N_BRD"/>
</dbReference>
<dbReference type="InterPro" id="IPR013783">
    <property type="entry name" value="Ig-like_fold"/>
</dbReference>
<dbReference type="GO" id="GO:0004867">
    <property type="term" value="F:serine-type endopeptidase inhibitor activity"/>
    <property type="evidence" value="ECO:0007669"/>
    <property type="project" value="UniProtKB-KW"/>
</dbReference>
<comment type="subcellular location">
    <subcellularLocation>
        <location evidence="1">Secreted</location>
    </subcellularLocation>
</comment>
<dbReference type="InterPro" id="IPR040839">
    <property type="entry name" value="MG4"/>
</dbReference>
<dbReference type="InterPro" id="IPR050473">
    <property type="entry name" value="A2M/Complement_sys"/>
</dbReference>
<keyword evidence="4" id="KW-0646">Protease inhibitor</keyword>
<dbReference type="FunFam" id="2.60.40.1930:FF:000001">
    <property type="entry name" value="CD109 isoform 3"/>
    <property type="match status" value="1"/>
</dbReference>
<dbReference type="Gene3D" id="2.60.120.1540">
    <property type="match status" value="1"/>
</dbReference>
<evidence type="ECO:0000256" key="4">
    <source>
        <dbReference type="ARBA" id="ARBA00022690"/>
    </source>
</evidence>
<protein>
    <submittedName>
        <fullName evidence="14">A2ML1 protein</fullName>
    </submittedName>
</protein>
<dbReference type="Gene3D" id="2.60.40.690">
    <property type="entry name" value="Alpha-macroglobulin, receptor-binding domain"/>
    <property type="match status" value="1"/>
</dbReference>
<evidence type="ECO:0000256" key="9">
    <source>
        <dbReference type="SAM" id="MobiDB-lite"/>
    </source>
</evidence>
<dbReference type="InterPro" id="IPR019742">
    <property type="entry name" value="MacrogloblnA2_CS"/>
</dbReference>
<feature type="chain" id="PRO_5036465713" evidence="10">
    <location>
        <begin position="25"/>
        <end position="1458"/>
    </location>
</feature>
<evidence type="ECO:0000313" key="15">
    <source>
        <dbReference type="Proteomes" id="UP000886611"/>
    </source>
</evidence>
<feature type="domain" description="Alpha-2-macroglobulin bait region" evidence="11">
    <location>
        <begin position="455"/>
        <end position="605"/>
    </location>
</feature>
<keyword evidence="6" id="KW-0722">Serine protease inhibitor</keyword>
<dbReference type="PROSITE" id="PS00477">
    <property type="entry name" value="ALPHA_2_MACROGLOBULIN"/>
    <property type="match status" value="1"/>
</dbReference>
<keyword evidence="7" id="KW-1015">Disulfide bond</keyword>
<dbReference type="SMART" id="SM01361">
    <property type="entry name" value="A2M_recep"/>
    <property type="match status" value="1"/>
</dbReference>
<dbReference type="InterPro" id="IPR041555">
    <property type="entry name" value="MG3"/>
</dbReference>
<dbReference type="SMART" id="SM01359">
    <property type="entry name" value="A2M_N_2"/>
    <property type="match status" value="1"/>
</dbReference>
<accession>A0A8X7XMX1</accession>
<dbReference type="GO" id="GO:0005615">
    <property type="term" value="C:extracellular space"/>
    <property type="evidence" value="ECO:0007669"/>
    <property type="project" value="InterPro"/>
</dbReference>
<evidence type="ECO:0000256" key="5">
    <source>
        <dbReference type="ARBA" id="ARBA00022729"/>
    </source>
</evidence>
<comment type="caution">
    <text evidence="14">The sequence shown here is derived from an EMBL/GenBank/DDBJ whole genome shotgun (WGS) entry which is preliminary data.</text>
</comment>
<evidence type="ECO:0000256" key="10">
    <source>
        <dbReference type="SAM" id="SignalP"/>
    </source>
</evidence>
<keyword evidence="15" id="KW-1185">Reference proteome</keyword>
<dbReference type="Pfam" id="PF07678">
    <property type="entry name" value="TED_complement"/>
    <property type="match status" value="1"/>
</dbReference>
<dbReference type="Pfam" id="PF07703">
    <property type="entry name" value="A2M_BRD"/>
    <property type="match status" value="1"/>
</dbReference>
<dbReference type="Gene3D" id="2.60.40.1930">
    <property type="match status" value="2"/>
</dbReference>
<dbReference type="SUPFAM" id="SSF49410">
    <property type="entry name" value="Alpha-macroglobulin receptor domain"/>
    <property type="match status" value="1"/>
</dbReference>
<dbReference type="OrthoDB" id="9998011at2759"/>
<dbReference type="SUPFAM" id="SSF81296">
    <property type="entry name" value="E set domains"/>
    <property type="match status" value="1"/>
</dbReference>
<dbReference type="InterPro" id="IPR011626">
    <property type="entry name" value="Alpha-macroglobulin_TED"/>
</dbReference>
<dbReference type="CDD" id="cd02897">
    <property type="entry name" value="A2M_2"/>
    <property type="match status" value="1"/>
</dbReference>
<gene>
    <name evidence="14" type="primary">A2ml1_4</name>
    <name evidence="14" type="ORF">GTO96_0023061</name>
</gene>
<evidence type="ECO:0000256" key="2">
    <source>
        <dbReference type="ARBA" id="ARBA00010952"/>
    </source>
</evidence>
<evidence type="ECO:0000256" key="8">
    <source>
        <dbReference type="ARBA" id="ARBA00023180"/>
    </source>
</evidence>
<evidence type="ECO:0000256" key="3">
    <source>
        <dbReference type="ARBA" id="ARBA00022525"/>
    </source>
</evidence>
<proteinExistence type="inferred from homology"/>
<keyword evidence="3" id="KW-0964">Secreted</keyword>
<keyword evidence="5 10" id="KW-0732">Signal</keyword>
<evidence type="ECO:0000256" key="1">
    <source>
        <dbReference type="ARBA" id="ARBA00004613"/>
    </source>
</evidence>
<dbReference type="Gene3D" id="1.50.10.20">
    <property type="match status" value="1"/>
</dbReference>
<dbReference type="InterPro" id="IPR036595">
    <property type="entry name" value="A-macroglobulin_rcpt-bd_sf"/>
</dbReference>
<feature type="domain" description="Alpha-macroglobulin receptor-binding" evidence="13">
    <location>
        <begin position="1356"/>
        <end position="1444"/>
    </location>
</feature>
<dbReference type="PANTHER" id="PTHR11412:SF160">
    <property type="entry name" value="ALPHA-2-MACROGLOBULIN-LIKE PROTEIN 1"/>
    <property type="match status" value="1"/>
</dbReference>
<dbReference type="InterPro" id="IPR009048">
    <property type="entry name" value="A-macroglobulin_rcpt-bd"/>
</dbReference>
<evidence type="ECO:0000259" key="11">
    <source>
        <dbReference type="SMART" id="SM01359"/>
    </source>
</evidence>
<dbReference type="InterPro" id="IPR041813">
    <property type="entry name" value="A2M_TED"/>
</dbReference>
<evidence type="ECO:0000256" key="7">
    <source>
        <dbReference type="ARBA" id="ARBA00023157"/>
    </source>
</evidence>
<feature type="non-terminal residue" evidence="14">
    <location>
        <position position="1"/>
    </location>
</feature>
<evidence type="ECO:0000259" key="13">
    <source>
        <dbReference type="SMART" id="SM01361"/>
    </source>
</evidence>
<dbReference type="Pfam" id="PF07677">
    <property type="entry name" value="A2M_recep"/>
    <property type="match status" value="1"/>
</dbReference>
<reference evidence="14 15" key="1">
    <citation type="journal article" date="2021" name="Cell">
        <title>Tracing the genetic footprints of vertebrate landing in non-teleost ray-finned fishes.</title>
        <authorList>
            <person name="Bi X."/>
            <person name="Wang K."/>
            <person name="Yang L."/>
            <person name="Pan H."/>
            <person name="Jiang H."/>
            <person name="Wei Q."/>
            <person name="Fang M."/>
            <person name="Yu H."/>
            <person name="Zhu C."/>
            <person name="Cai Y."/>
            <person name="He Y."/>
            <person name="Gan X."/>
            <person name="Zeng H."/>
            <person name="Yu D."/>
            <person name="Zhu Y."/>
            <person name="Jiang H."/>
            <person name="Qiu Q."/>
            <person name="Yang H."/>
            <person name="Zhang Y.E."/>
            <person name="Wang W."/>
            <person name="Zhu M."/>
            <person name="He S."/>
            <person name="Zhang G."/>
        </authorList>
    </citation>
    <scope>NUCLEOTIDE SEQUENCE [LARGE SCALE GENOMIC DNA]</scope>
    <source>
        <strain evidence="14">Bchr_013</strain>
    </source>
</reference>
<dbReference type="PANTHER" id="PTHR11412">
    <property type="entry name" value="MACROGLOBULIN / COMPLEMENT"/>
    <property type="match status" value="1"/>
</dbReference>
<dbReference type="InterPro" id="IPR002890">
    <property type="entry name" value="MG2"/>
</dbReference>
<feature type="domain" description="Alpha-2-macroglobulin" evidence="12">
    <location>
        <begin position="740"/>
        <end position="829"/>
    </location>
</feature>
<dbReference type="Gene3D" id="2.60.40.1940">
    <property type="match status" value="1"/>
</dbReference>
<dbReference type="Pfam" id="PF17791">
    <property type="entry name" value="MG3"/>
    <property type="match status" value="1"/>
</dbReference>
<dbReference type="Pfam" id="PF17789">
    <property type="entry name" value="MG4"/>
    <property type="match status" value="1"/>
</dbReference>
<dbReference type="Pfam" id="PF01835">
    <property type="entry name" value="MG2"/>
    <property type="match status" value="1"/>
</dbReference>
<comment type="similarity">
    <text evidence="2">Belongs to the protease inhibitor I39 (alpha-2-macroglobulin) family.</text>
</comment>
<feature type="region of interest" description="Disordered" evidence="9">
    <location>
        <begin position="1439"/>
        <end position="1458"/>
    </location>
</feature>
<dbReference type="Gene3D" id="2.20.130.20">
    <property type="match status" value="1"/>
</dbReference>
<dbReference type="Gene3D" id="2.60.40.10">
    <property type="entry name" value="Immunoglobulins"/>
    <property type="match status" value="2"/>
</dbReference>
<keyword evidence="8" id="KW-0325">Glycoprotein</keyword>
<dbReference type="Proteomes" id="UP000886611">
    <property type="component" value="Unassembled WGS sequence"/>
</dbReference>
<dbReference type="FunFam" id="1.50.10.20:FF:000001">
    <property type="entry name" value="CD109 isoform 1"/>
    <property type="match status" value="1"/>
</dbReference>
<feature type="signal peptide" evidence="10">
    <location>
        <begin position="1"/>
        <end position="24"/>
    </location>
</feature>
<dbReference type="Gene3D" id="6.20.50.160">
    <property type="match status" value="1"/>
</dbReference>
<organism evidence="14 15">
    <name type="scientific">Polypterus senegalus</name>
    <name type="common">Senegal bichir</name>
    <dbReference type="NCBI Taxonomy" id="55291"/>
    <lineage>
        <taxon>Eukaryota</taxon>
        <taxon>Metazoa</taxon>
        <taxon>Chordata</taxon>
        <taxon>Craniata</taxon>
        <taxon>Vertebrata</taxon>
        <taxon>Euteleostomi</taxon>
        <taxon>Actinopterygii</taxon>
        <taxon>Polypteriformes</taxon>
        <taxon>Polypteridae</taxon>
        <taxon>Polypterus</taxon>
    </lineage>
</organism>
<dbReference type="EMBL" id="JAATIS010000147">
    <property type="protein sequence ID" value="KAG2470005.1"/>
    <property type="molecule type" value="Genomic_DNA"/>
</dbReference>
<dbReference type="InterPro" id="IPR001599">
    <property type="entry name" value="Macroglobln_a2"/>
</dbReference>
<evidence type="ECO:0000313" key="14">
    <source>
        <dbReference type="EMBL" id="KAG2470005.1"/>
    </source>
</evidence>
<dbReference type="SUPFAM" id="SSF48239">
    <property type="entry name" value="Terpenoid cyclases/Protein prenyltransferases"/>
    <property type="match status" value="1"/>
</dbReference>